<organism evidence="2 3">
    <name type="scientific">Actinacidiphila bryophytorum</name>
    <dbReference type="NCBI Taxonomy" id="1436133"/>
    <lineage>
        <taxon>Bacteria</taxon>
        <taxon>Bacillati</taxon>
        <taxon>Actinomycetota</taxon>
        <taxon>Actinomycetes</taxon>
        <taxon>Kitasatosporales</taxon>
        <taxon>Streptomycetaceae</taxon>
        <taxon>Actinacidiphila</taxon>
    </lineage>
</organism>
<gene>
    <name evidence="2" type="ORF">SBRY_40488</name>
</gene>
<evidence type="ECO:0008006" key="4">
    <source>
        <dbReference type="Google" id="ProtNLM"/>
    </source>
</evidence>
<protein>
    <recommendedName>
        <fullName evidence="4">HlyD family efflux transporter periplasmic adaptor subunit</fullName>
    </recommendedName>
</protein>
<feature type="transmembrane region" description="Helical" evidence="1">
    <location>
        <begin position="29"/>
        <end position="48"/>
    </location>
</feature>
<dbReference type="SUPFAM" id="SSF51230">
    <property type="entry name" value="Single hybrid motif"/>
    <property type="match status" value="1"/>
</dbReference>
<dbReference type="AlphaFoldDB" id="A0A9W4MD47"/>
<dbReference type="Gene3D" id="2.40.50.100">
    <property type="match status" value="1"/>
</dbReference>
<dbReference type="InterPro" id="IPR011053">
    <property type="entry name" value="Single_hybrid_motif"/>
</dbReference>
<evidence type="ECO:0000256" key="1">
    <source>
        <dbReference type="SAM" id="Phobius"/>
    </source>
</evidence>
<sequence>MEFRQKALSRLRSPEELDLPVRLARPQGLLALTVALVVMAGAGVWAFGGSVASRVTVAGVLTHGHGGYVLQSPLAGQVVRVRAAVGDLLAAGAPLLDVRTAAGVQQVRLVEAGRVTSLPAGIGSVVAAGSAVAGLERAGQADDPLEAVLYPVGGAPLPVGATVEMTVQSVPAGRYGVLRGKVAGAGAVPQSAQQIADFLGDARLGAAFAAHGAPYAVTVRLLRDPRTATGYGWSSRGGPPTAPASLTPVSASVLLPAQRPIDWLLP</sequence>
<dbReference type="Proteomes" id="UP001153328">
    <property type="component" value="Unassembled WGS sequence"/>
</dbReference>
<proteinExistence type="predicted"/>
<accession>A0A9W4MD47</accession>
<dbReference type="EMBL" id="CAJVAX010000018">
    <property type="protein sequence ID" value="CAG7646751.1"/>
    <property type="molecule type" value="Genomic_DNA"/>
</dbReference>
<evidence type="ECO:0000313" key="2">
    <source>
        <dbReference type="EMBL" id="CAG7646751.1"/>
    </source>
</evidence>
<keyword evidence="1" id="KW-1133">Transmembrane helix</keyword>
<reference evidence="2" key="1">
    <citation type="submission" date="2021-06" db="EMBL/GenBank/DDBJ databases">
        <authorList>
            <person name="Arsene-Ploetze F."/>
        </authorList>
    </citation>
    <scope>NUCLEOTIDE SEQUENCE</scope>
    <source>
        <strain evidence="2">SBRY1</strain>
    </source>
</reference>
<name>A0A9W4MD47_9ACTN</name>
<comment type="caution">
    <text evidence="2">The sequence shown here is derived from an EMBL/GenBank/DDBJ whole genome shotgun (WGS) entry which is preliminary data.</text>
</comment>
<evidence type="ECO:0000313" key="3">
    <source>
        <dbReference type="Proteomes" id="UP001153328"/>
    </source>
</evidence>
<keyword evidence="1" id="KW-0472">Membrane</keyword>
<keyword evidence="1" id="KW-0812">Transmembrane</keyword>
<dbReference type="RefSeq" id="WP_205045074.1">
    <property type="nucleotide sequence ID" value="NZ_CAJVAX010000018.1"/>
</dbReference>
<keyword evidence="3" id="KW-1185">Reference proteome</keyword>